<keyword evidence="2" id="KW-1133">Transmembrane helix</keyword>
<evidence type="ECO:0000256" key="2">
    <source>
        <dbReference type="SAM" id="Phobius"/>
    </source>
</evidence>
<dbReference type="RefSeq" id="WP_261700320.1">
    <property type="nucleotide sequence ID" value="NZ_CP104697.1"/>
</dbReference>
<feature type="transmembrane region" description="Helical" evidence="2">
    <location>
        <begin position="42"/>
        <end position="61"/>
    </location>
</feature>
<feature type="region of interest" description="Disordered" evidence="1">
    <location>
        <begin position="1"/>
        <end position="33"/>
    </location>
</feature>
<reference evidence="3" key="1">
    <citation type="submission" date="2022-09" db="EMBL/GenBank/DDBJ databases">
        <title>Streptomyces vinaceusdrappus strain AC-40.</title>
        <authorList>
            <person name="Sedeek A.M."/>
            <person name="Salah I."/>
            <person name="Kamel H.L."/>
            <person name="Soltan M.A."/>
            <person name="Elsayed T.R."/>
        </authorList>
    </citation>
    <scope>NUCLEOTIDE SEQUENCE</scope>
    <source>
        <strain evidence="3">AC-40</strain>
    </source>
</reference>
<evidence type="ECO:0000256" key="1">
    <source>
        <dbReference type="SAM" id="MobiDB-lite"/>
    </source>
</evidence>
<proteinExistence type="predicted"/>
<name>A0ABY6C7K0_9ACTN</name>
<accession>A0ABY6C7K0</accession>
<feature type="compositionally biased region" description="Polar residues" evidence="1">
    <location>
        <begin position="1"/>
        <end position="12"/>
    </location>
</feature>
<dbReference type="EMBL" id="CP104697">
    <property type="protein sequence ID" value="UXI82624.1"/>
    <property type="molecule type" value="Genomic_DNA"/>
</dbReference>
<evidence type="ECO:0000313" key="3">
    <source>
        <dbReference type="EMBL" id="UXI82624.1"/>
    </source>
</evidence>
<protein>
    <submittedName>
        <fullName evidence="3">Uncharacterized protein</fullName>
    </submittedName>
</protein>
<keyword evidence="2" id="KW-0812">Transmembrane</keyword>
<keyword evidence="4" id="KW-1185">Reference proteome</keyword>
<keyword evidence="2" id="KW-0472">Membrane</keyword>
<dbReference type="Proteomes" id="UP001064390">
    <property type="component" value="Chromosome"/>
</dbReference>
<organism evidence="3 4">
    <name type="scientific">Streptomyces vinaceusdrappus</name>
    <dbReference type="NCBI Taxonomy" id="67376"/>
    <lineage>
        <taxon>Bacteria</taxon>
        <taxon>Bacillati</taxon>
        <taxon>Actinomycetota</taxon>
        <taxon>Actinomycetes</taxon>
        <taxon>Kitasatosporales</taxon>
        <taxon>Streptomycetaceae</taxon>
        <taxon>Streptomyces</taxon>
        <taxon>Streptomyces rochei group</taxon>
    </lineage>
</organism>
<evidence type="ECO:0000313" key="4">
    <source>
        <dbReference type="Proteomes" id="UP001064390"/>
    </source>
</evidence>
<sequence>MSDSWSAGSRTSGGERPGDGEGALSSGDVSGAPGGGSGLRRVLVTVVLVLAVLAGGIVWLFRDELFHPFGDARACEGSDAELPGEIRAGGATIPAGASDVHYFTRNGTAEVTFVSGRIPDYLHRAGILPEGEPLFDERYGTKAVAGDEIELPDGLCGSALRGPVWIYHSTSPTGTSVDVMVERSPLVDDSFRFPARAVVTYDLVSADVGAVEPVGRTPWS</sequence>
<gene>
    <name evidence="3" type="ORF">N6Q81_33475</name>
</gene>